<dbReference type="AlphaFoldDB" id="A0A6C1DZ42"/>
<dbReference type="EMBL" id="CP048996">
    <property type="protein sequence ID" value="QID82338.1"/>
    <property type="molecule type" value="Genomic_DNA"/>
</dbReference>
<evidence type="ECO:0000313" key="1">
    <source>
        <dbReference type="EMBL" id="QID82338.1"/>
    </source>
</evidence>
<gene>
    <name evidence="1" type="ORF">GRS66_004755</name>
</gene>
<sequence>MSDSTTSPTTTFSTSLSPNATTSLFCGNMGVMYMTMSEYGSHFAENCWACGTEYESDFATLTKKVPGTTFSANMPTSTWYSVLDCGYSSSINVAENKNSPIDYWNCGRTYARSYALSDALSLKPTNMLQYFLLVLFFICIIL</sequence>
<reference evidence="1 2" key="1">
    <citation type="journal article" date="2019" name="BMC Genomics">
        <title>Chromosome level assembly and comparative genome analysis confirm lager-brewing yeasts originated from a single hybridization.</title>
        <authorList>
            <person name="Salazar A.N."/>
            <person name="Gorter de Vries A.R."/>
            <person name="van den Broek M."/>
            <person name="Brouwers N."/>
            <person name="de la Torre Cortes P."/>
            <person name="Kuijpers N.G.A."/>
            <person name="Daran J.G."/>
            <person name="Abeel T."/>
        </authorList>
    </citation>
    <scope>NUCLEOTIDE SEQUENCE [LARGE SCALE GENOMIC DNA]</scope>
    <source>
        <strain evidence="1 2">CBS 1483</strain>
    </source>
</reference>
<accession>A0A6C1DZ42</accession>
<name>A0A6C1DZ42_SACPS</name>
<evidence type="ECO:0000313" key="2">
    <source>
        <dbReference type="Proteomes" id="UP000501346"/>
    </source>
</evidence>
<keyword evidence="2" id="KW-1185">Reference proteome</keyword>
<proteinExistence type="predicted"/>
<dbReference type="OrthoDB" id="4065846at2759"/>
<evidence type="ECO:0008006" key="3">
    <source>
        <dbReference type="Google" id="ProtNLM"/>
    </source>
</evidence>
<protein>
    <recommendedName>
        <fullName evidence="3">YOL014W-like protein</fullName>
    </recommendedName>
</protein>
<dbReference type="Proteomes" id="UP000501346">
    <property type="component" value="Chromosome ScXV-ScXI"/>
</dbReference>
<organism evidence="1 2">
    <name type="scientific">Saccharomyces pastorianus</name>
    <name type="common">Lager yeast</name>
    <name type="synonym">Saccharomyces cerevisiae x Saccharomyces eubayanus</name>
    <dbReference type="NCBI Taxonomy" id="27292"/>
    <lineage>
        <taxon>Eukaryota</taxon>
        <taxon>Fungi</taxon>
        <taxon>Dikarya</taxon>
        <taxon>Ascomycota</taxon>
        <taxon>Saccharomycotina</taxon>
        <taxon>Saccharomycetes</taxon>
        <taxon>Saccharomycetales</taxon>
        <taxon>Saccharomycetaceae</taxon>
        <taxon>Saccharomyces</taxon>
    </lineage>
</organism>